<dbReference type="InterPro" id="IPR024653">
    <property type="entry name" value="Peptidase_M10/M27/M57"/>
</dbReference>
<dbReference type="SUPFAM" id="SSF55486">
    <property type="entry name" value="Metalloproteases ('zincins'), catalytic domain"/>
    <property type="match status" value="1"/>
</dbReference>
<gene>
    <name evidence="1" type="ORF">FIV42_07775</name>
</gene>
<accession>A0A5B8Y2M3</accession>
<name>A0A4Y6PQY3_PERCE</name>
<dbReference type="PROSITE" id="PS51257">
    <property type="entry name" value="PROKAR_LIPOPROTEIN"/>
    <property type="match status" value="1"/>
</dbReference>
<proteinExistence type="predicted"/>
<dbReference type="AlphaFoldDB" id="A0A4Y6PQY3"/>
<evidence type="ECO:0000313" key="1">
    <source>
        <dbReference type="EMBL" id="QDG50633.1"/>
    </source>
</evidence>
<evidence type="ECO:0000313" key="2">
    <source>
        <dbReference type="Proteomes" id="UP000315995"/>
    </source>
</evidence>
<dbReference type="GO" id="GO:0008237">
    <property type="term" value="F:metallopeptidase activity"/>
    <property type="evidence" value="ECO:0007669"/>
    <property type="project" value="InterPro"/>
</dbReference>
<protein>
    <recommendedName>
        <fullName evidence="3">Matrixin family metalloprotease</fullName>
    </recommendedName>
</protein>
<dbReference type="Pfam" id="PF12388">
    <property type="entry name" value="Peptidase_M57"/>
    <property type="match status" value="1"/>
</dbReference>
<keyword evidence="2" id="KW-1185">Reference proteome</keyword>
<dbReference type="RefSeq" id="WP_141197125.1">
    <property type="nucleotide sequence ID" value="NZ_CP041186.1"/>
</dbReference>
<dbReference type="Proteomes" id="UP000315995">
    <property type="component" value="Chromosome"/>
</dbReference>
<dbReference type="InterPro" id="IPR024079">
    <property type="entry name" value="MetalloPept_cat_dom_sf"/>
</dbReference>
<reference evidence="1 2" key="1">
    <citation type="submission" date="2019-06" db="EMBL/GenBank/DDBJ databases">
        <title>Persicimonas caeni gen. nov., sp. nov., a predatory bacterium isolated from solar saltern.</title>
        <authorList>
            <person name="Wang S."/>
        </authorList>
    </citation>
    <scope>NUCLEOTIDE SEQUENCE [LARGE SCALE GENOMIC DNA]</scope>
    <source>
        <strain evidence="1 2">YN101</strain>
    </source>
</reference>
<dbReference type="EMBL" id="CP041186">
    <property type="protein sequence ID" value="QDG50633.1"/>
    <property type="molecule type" value="Genomic_DNA"/>
</dbReference>
<sequence>MRPSLHILSFALFVAACLIGCSDEDDAPAPTIKGRTEVPEGADGKPCITDDDCNSESCLMQSHGFPDGHCTTFNCDRLDCSGEASVCAALWDGTPACLLPCEADEECRDGYTCQSVSGQAESTCLPAGGGIDPAEAFEPTRDLLAFDCAPTEIGQDDIYGPTYTFTFDLGAEAQSFLMVPMVAEGVVVPLSMQTPSTSVDLQTDYRHHNARLGELDFIPDLAETGTFGQVGLDWPILVPYAPQYADYVEAGGTYELTVAADTATPCLYVVEGKTGTTIDLNIYLVGAGGRTAEDAKDDPDLAAVFARVDEIYAQAGIELGEVRFFDVPAHVRETFRVLRSQVDVYKLTAYGEPPDETLDGHLSVDLFLVDDMQFHGANVLGISAGVPGAAGLHGNPRNGLVFQTVDLGADNDHVAHILAHEVGHYVGLRHTTEVYKGTNTDAERQIDRMMGVVDPIEDTAICEEIQQTGFDCPDADNLMFPAAPPAHLSIDPRLTPGQKAVFQASPLVKR</sequence>
<accession>A0A4Y6PQY3</accession>
<organism evidence="1 2">
    <name type="scientific">Persicimonas caeni</name>
    <dbReference type="NCBI Taxonomy" id="2292766"/>
    <lineage>
        <taxon>Bacteria</taxon>
        <taxon>Deltaproteobacteria</taxon>
        <taxon>Bradymonadales</taxon>
        <taxon>Bradymonadaceae</taxon>
        <taxon>Persicimonas</taxon>
    </lineage>
</organism>
<evidence type="ECO:0008006" key="3">
    <source>
        <dbReference type="Google" id="ProtNLM"/>
    </source>
</evidence>
<dbReference type="Gene3D" id="3.40.390.10">
    <property type="entry name" value="Collagenase (Catalytic Domain)"/>
    <property type="match status" value="1"/>
</dbReference>
<dbReference type="OrthoDB" id="5524734at2"/>